<dbReference type="AlphaFoldDB" id="A0A2R5G0E6"/>
<gene>
    <name evidence="1" type="ORF">FCC1311_002132</name>
</gene>
<sequence length="149" mass="16504">MEVDQPTIESVGGLAITFASFKNKTTRGFAANVKALLGAAGAAADCEQVQKEESIVELHVQFYSSEVYKIDTVRKSAKIKPSCGEYLRLLAYGLYWHQDSYKMFECSFKTGFMKEQQKMDVASPSQTLVSDAKDLLEWIVDGTGPVEES</sequence>
<dbReference type="Proteomes" id="UP000241890">
    <property type="component" value="Unassembled WGS sequence"/>
</dbReference>
<dbReference type="EMBL" id="BEYU01000002">
    <property type="protein sequence ID" value="GBG23995.1"/>
    <property type="molecule type" value="Genomic_DNA"/>
</dbReference>
<protein>
    <submittedName>
        <fullName evidence="1">Uncharacterized protein</fullName>
    </submittedName>
</protein>
<comment type="caution">
    <text evidence="1">The sequence shown here is derived from an EMBL/GenBank/DDBJ whole genome shotgun (WGS) entry which is preliminary data.</text>
</comment>
<keyword evidence="2" id="KW-1185">Reference proteome</keyword>
<name>A0A2R5G0E6_9STRA</name>
<accession>A0A2R5G0E6</accession>
<dbReference type="InParanoid" id="A0A2R5G0E6"/>
<organism evidence="1 2">
    <name type="scientific">Hondaea fermentalgiana</name>
    <dbReference type="NCBI Taxonomy" id="2315210"/>
    <lineage>
        <taxon>Eukaryota</taxon>
        <taxon>Sar</taxon>
        <taxon>Stramenopiles</taxon>
        <taxon>Bigyra</taxon>
        <taxon>Labyrinthulomycetes</taxon>
        <taxon>Thraustochytrida</taxon>
        <taxon>Thraustochytriidae</taxon>
        <taxon>Hondaea</taxon>
    </lineage>
</organism>
<proteinExistence type="predicted"/>
<evidence type="ECO:0000313" key="2">
    <source>
        <dbReference type="Proteomes" id="UP000241890"/>
    </source>
</evidence>
<reference evidence="1 2" key="1">
    <citation type="submission" date="2017-12" db="EMBL/GenBank/DDBJ databases">
        <title>Sequencing, de novo assembly and annotation of complete genome of a new Thraustochytrid species, strain FCC1311.</title>
        <authorList>
            <person name="Sedici K."/>
            <person name="Godart F."/>
            <person name="Aiese Cigliano R."/>
            <person name="Sanseverino W."/>
            <person name="Barakat M."/>
            <person name="Ortet P."/>
            <person name="Marechal E."/>
            <person name="Cagnac O."/>
            <person name="Amato A."/>
        </authorList>
    </citation>
    <scope>NUCLEOTIDE SEQUENCE [LARGE SCALE GENOMIC DNA]</scope>
</reference>
<evidence type="ECO:0000313" key="1">
    <source>
        <dbReference type="EMBL" id="GBG23995.1"/>
    </source>
</evidence>